<gene>
    <name evidence="2" type="ORF">Lspi_0771</name>
</gene>
<feature type="transmembrane region" description="Helical" evidence="1">
    <location>
        <begin position="122"/>
        <end position="140"/>
    </location>
</feature>
<comment type="caution">
    <text evidence="2">The sequence shown here is derived from an EMBL/GenBank/DDBJ whole genome shotgun (WGS) entry which is preliminary data.</text>
</comment>
<evidence type="ECO:0000313" key="2">
    <source>
        <dbReference type="EMBL" id="KTD65219.1"/>
    </source>
</evidence>
<organism evidence="2 3">
    <name type="scientific">Legionella spiritensis</name>
    <dbReference type="NCBI Taxonomy" id="452"/>
    <lineage>
        <taxon>Bacteria</taxon>
        <taxon>Pseudomonadati</taxon>
        <taxon>Pseudomonadota</taxon>
        <taxon>Gammaproteobacteria</taxon>
        <taxon>Legionellales</taxon>
        <taxon>Legionellaceae</taxon>
        <taxon>Legionella</taxon>
    </lineage>
</organism>
<keyword evidence="1" id="KW-0472">Membrane</keyword>
<keyword evidence="1" id="KW-1133">Transmembrane helix</keyword>
<proteinExistence type="predicted"/>
<dbReference type="Proteomes" id="UP000054877">
    <property type="component" value="Unassembled WGS sequence"/>
</dbReference>
<dbReference type="EMBL" id="LNYX01000010">
    <property type="protein sequence ID" value="KTD65219.1"/>
    <property type="molecule type" value="Genomic_DNA"/>
</dbReference>
<keyword evidence="3" id="KW-1185">Reference proteome</keyword>
<dbReference type="AlphaFoldDB" id="A0A0W0Z8E7"/>
<keyword evidence="1" id="KW-0812">Transmembrane</keyword>
<evidence type="ECO:0000313" key="3">
    <source>
        <dbReference type="Proteomes" id="UP000054877"/>
    </source>
</evidence>
<evidence type="ECO:0000256" key="1">
    <source>
        <dbReference type="SAM" id="Phobius"/>
    </source>
</evidence>
<reference evidence="2 3" key="1">
    <citation type="submission" date="2015-11" db="EMBL/GenBank/DDBJ databases">
        <title>Genomic analysis of 38 Legionella species identifies large and diverse effector repertoires.</title>
        <authorList>
            <person name="Burstein D."/>
            <person name="Amaro F."/>
            <person name="Zusman T."/>
            <person name="Lifshitz Z."/>
            <person name="Cohen O."/>
            <person name="Gilbert J.A."/>
            <person name="Pupko T."/>
            <person name="Shuman H.A."/>
            <person name="Segal G."/>
        </authorList>
    </citation>
    <scope>NUCLEOTIDE SEQUENCE [LARGE SCALE GENOMIC DNA]</scope>
    <source>
        <strain evidence="2 3">Mt.St.Helens-9</strain>
    </source>
</reference>
<feature type="transmembrane region" description="Helical" evidence="1">
    <location>
        <begin position="146"/>
        <end position="165"/>
    </location>
</feature>
<dbReference type="RefSeq" id="WP_058482720.1">
    <property type="nucleotide sequence ID" value="NZ_CAAAII010000003.1"/>
</dbReference>
<accession>A0A0W0Z8E7</accession>
<protein>
    <submittedName>
        <fullName evidence="2">23, 7 kDa protein</fullName>
    </submittedName>
</protein>
<sequence length="216" mass="24375">MITFFQSEQRAKQQSIENARKIMARVKNKRLTPYQEHEHFHSLLLLLNEREAAFESQIARLDGESSRQAFTAGYYEFAKTVEYCLLRPQQCSDYIESYFDSSDYIATGGPDGDYSHTIYDDIATGILTASVVMMTIGGFALLFNPLAAIIILTIGATFAAPSLYYHYAETRPNESAIQKEEKTLFQELETVINPMKTTCGMEVMEDMPTGNSPILC</sequence>
<dbReference type="PATRIC" id="fig|452.5.peg.844"/>
<name>A0A0W0Z8E7_LEGSP</name>
<dbReference type="OrthoDB" id="5650883at2"/>